<dbReference type="NCBIfam" id="TIGR00318">
    <property type="entry name" value="cyaB"/>
    <property type="match status" value="1"/>
</dbReference>
<dbReference type="PROSITE" id="PS51707">
    <property type="entry name" value="CYTH"/>
    <property type="match status" value="1"/>
</dbReference>
<dbReference type="InterPro" id="IPR023577">
    <property type="entry name" value="CYTH_domain"/>
</dbReference>
<accession>A0A812BWR1</accession>
<proteinExistence type="predicted"/>
<evidence type="ECO:0000313" key="2">
    <source>
        <dbReference type="EMBL" id="CAE1242982.1"/>
    </source>
</evidence>
<gene>
    <name evidence="2" type="ORF">SPHA_23571</name>
</gene>
<dbReference type="Pfam" id="PF01928">
    <property type="entry name" value="CYTH"/>
    <property type="match status" value="1"/>
</dbReference>
<dbReference type="SUPFAM" id="SSF55154">
    <property type="entry name" value="CYTH-like phosphatases"/>
    <property type="match status" value="1"/>
</dbReference>
<dbReference type="PANTHER" id="PTHR21028">
    <property type="entry name" value="SI:CH211-156B7.4"/>
    <property type="match status" value="1"/>
</dbReference>
<keyword evidence="3" id="KW-1185">Reference proteome</keyword>
<feature type="domain" description="CYTH" evidence="1">
    <location>
        <begin position="1"/>
        <end position="165"/>
    </location>
</feature>
<name>A0A812BWR1_ACAPH</name>
<dbReference type="GO" id="GO:0016462">
    <property type="term" value="F:pyrophosphatase activity"/>
    <property type="evidence" value="ECO:0007669"/>
    <property type="project" value="UniProtKB-ARBA"/>
</dbReference>
<dbReference type="InterPro" id="IPR008173">
    <property type="entry name" value="Adenylyl_cyclase_CyaB"/>
</dbReference>
<protein>
    <recommendedName>
        <fullName evidence="1">CYTH domain-containing protein</fullName>
    </recommendedName>
</protein>
<dbReference type="Gene3D" id="2.40.320.10">
    <property type="entry name" value="Hypothetical Protein Pfu-838710-001"/>
    <property type="match status" value="1"/>
</dbReference>
<dbReference type="Proteomes" id="UP000597762">
    <property type="component" value="Unassembled WGS sequence"/>
</dbReference>
<sequence>MEIKARVSDAQLLRERAKVESGSEPTILWQEDIFFHVSQGRLKLRKTKDVKSELIAYERVDTEGAKPSDYDIANVADPDSLCAVLTRALGVKGIVKKKRELYMVGQTRVHLDEVEGLGNFMELEVIMKEGQTKAEGIAIVNDLMKKLNIQESDLIDRAYLDLLLDKEHS</sequence>
<evidence type="ECO:0000259" key="1">
    <source>
        <dbReference type="PROSITE" id="PS51707"/>
    </source>
</evidence>
<organism evidence="2 3">
    <name type="scientific">Acanthosepion pharaonis</name>
    <name type="common">Pharaoh cuttlefish</name>
    <name type="synonym">Sepia pharaonis</name>
    <dbReference type="NCBI Taxonomy" id="158019"/>
    <lineage>
        <taxon>Eukaryota</taxon>
        <taxon>Metazoa</taxon>
        <taxon>Spiralia</taxon>
        <taxon>Lophotrochozoa</taxon>
        <taxon>Mollusca</taxon>
        <taxon>Cephalopoda</taxon>
        <taxon>Coleoidea</taxon>
        <taxon>Decapodiformes</taxon>
        <taxon>Sepiida</taxon>
        <taxon>Sepiina</taxon>
        <taxon>Sepiidae</taxon>
        <taxon>Acanthosepion</taxon>
    </lineage>
</organism>
<dbReference type="InterPro" id="IPR033469">
    <property type="entry name" value="CYTH-like_dom_sf"/>
</dbReference>
<dbReference type="EMBL" id="CAHIKZ030000872">
    <property type="protein sequence ID" value="CAE1242982.1"/>
    <property type="molecule type" value="Genomic_DNA"/>
</dbReference>
<dbReference type="OrthoDB" id="6159137at2759"/>
<evidence type="ECO:0000313" key="3">
    <source>
        <dbReference type="Proteomes" id="UP000597762"/>
    </source>
</evidence>
<dbReference type="CDD" id="cd07890">
    <property type="entry name" value="CYTH-like_AC_IV-like"/>
    <property type="match status" value="1"/>
</dbReference>
<dbReference type="AlphaFoldDB" id="A0A812BWR1"/>
<comment type="caution">
    <text evidence="2">The sequence shown here is derived from an EMBL/GenBank/DDBJ whole genome shotgun (WGS) entry which is preliminary data.</text>
</comment>
<dbReference type="PANTHER" id="PTHR21028:SF2">
    <property type="entry name" value="CYTH DOMAIN-CONTAINING PROTEIN"/>
    <property type="match status" value="1"/>
</dbReference>
<reference evidence="2" key="1">
    <citation type="submission" date="2021-01" db="EMBL/GenBank/DDBJ databases">
        <authorList>
            <person name="Li R."/>
            <person name="Bekaert M."/>
        </authorList>
    </citation>
    <scope>NUCLEOTIDE SEQUENCE</scope>
    <source>
        <strain evidence="2">Farmed</strain>
    </source>
</reference>
<dbReference type="SMART" id="SM01118">
    <property type="entry name" value="CYTH"/>
    <property type="match status" value="1"/>
</dbReference>